<reference evidence="2 3" key="1">
    <citation type="submission" date="2016-10" db="EMBL/GenBank/DDBJ databases">
        <authorList>
            <person name="de Groot N.N."/>
        </authorList>
    </citation>
    <scope>NUCLEOTIDE SEQUENCE [LARGE SCALE GENOMIC DNA]</scope>
    <source>
        <strain evidence="2 3">DSM 6059</strain>
    </source>
</reference>
<dbReference type="OrthoDB" id="6401036at2"/>
<accession>A0A1I1LZ97</accession>
<dbReference type="RefSeq" id="WP_091984088.1">
    <property type="nucleotide sequence ID" value="NZ_FOLO01000017.1"/>
</dbReference>
<protein>
    <submittedName>
        <fullName evidence="2">Putative tight adherence pilin protein F</fullName>
    </submittedName>
</protein>
<feature type="transmembrane region" description="Helical" evidence="1">
    <location>
        <begin position="12"/>
        <end position="37"/>
    </location>
</feature>
<sequence length="187" mass="21109">MKLNLNHQRPIILQQGVIALEFAFVLPILILVILLSFDLSRYFQQQGQLDRLSYSLATIISHRQQYYLDIKSNQPKPLNQQQVTELALIARSQLKDSGIAINVHSLIRNVEPLKTAQFSDGSASCQWRVTADINQALPLVLSYQLENEPGIYVVELCQPLGRFSLFALFSGASSFSSLYSRSLTVQR</sequence>
<dbReference type="AlphaFoldDB" id="A0A1I1LZ97"/>
<organism evidence="2 3">
    <name type="scientific">Pseudoalteromonas denitrificans DSM 6059</name>
    <dbReference type="NCBI Taxonomy" id="1123010"/>
    <lineage>
        <taxon>Bacteria</taxon>
        <taxon>Pseudomonadati</taxon>
        <taxon>Pseudomonadota</taxon>
        <taxon>Gammaproteobacteria</taxon>
        <taxon>Alteromonadales</taxon>
        <taxon>Pseudoalteromonadaceae</taxon>
        <taxon>Pseudoalteromonas</taxon>
    </lineage>
</organism>
<keyword evidence="1" id="KW-0812">Transmembrane</keyword>
<dbReference type="Pfam" id="PF16964">
    <property type="entry name" value="TadF"/>
    <property type="match status" value="1"/>
</dbReference>
<evidence type="ECO:0000256" key="1">
    <source>
        <dbReference type="SAM" id="Phobius"/>
    </source>
</evidence>
<proteinExistence type="predicted"/>
<dbReference type="EMBL" id="FOLO01000017">
    <property type="protein sequence ID" value="SFC74790.1"/>
    <property type="molecule type" value="Genomic_DNA"/>
</dbReference>
<keyword evidence="1" id="KW-0472">Membrane</keyword>
<dbReference type="STRING" id="1123010.SAMN02745724_02440"/>
<keyword evidence="3" id="KW-1185">Reference proteome</keyword>
<dbReference type="InterPro" id="IPR031582">
    <property type="entry name" value="TadF"/>
</dbReference>
<dbReference type="Proteomes" id="UP000198862">
    <property type="component" value="Unassembled WGS sequence"/>
</dbReference>
<gene>
    <name evidence="2" type="ORF">SAMN02745724_02440</name>
</gene>
<name>A0A1I1LZ97_9GAMM</name>
<keyword evidence="1" id="KW-1133">Transmembrane helix</keyword>
<evidence type="ECO:0000313" key="3">
    <source>
        <dbReference type="Proteomes" id="UP000198862"/>
    </source>
</evidence>
<evidence type="ECO:0000313" key="2">
    <source>
        <dbReference type="EMBL" id="SFC74790.1"/>
    </source>
</evidence>